<protein>
    <submittedName>
        <fullName evidence="2">GNAT family N-acetyltransferase</fullName>
    </submittedName>
</protein>
<dbReference type="InterPro" id="IPR000182">
    <property type="entry name" value="GNAT_dom"/>
</dbReference>
<dbReference type="InterPro" id="IPR016181">
    <property type="entry name" value="Acyl_CoA_acyltransferase"/>
</dbReference>
<dbReference type="SUPFAM" id="SSF55729">
    <property type="entry name" value="Acyl-CoA N-acyltransferases (Nat)"/>
    <property type="match status" value="1"/>
</dbReference>
<dbReference type="Proteomes" id="UP000502498">
    <property type="component" value="Chromosome"/>
</dbReference>
<gene>
    <name evidence="2" type="ORF">HQM25_10245</name>
</gene>
<dbReference type="Gene3D" id="3.40.630.30">
    <property type="match status" value="1"/>
</dbReference>
<dbReference type="AlphaFoldDB" id="A0A7D4UJL8"/>
<evidence type="ECO:0000259" key="1">
    <source>
        <dbReference type="PROSITE" id="PS51186"/>
    </source>
</evidence>
<dbReference type="EMBL" id="CP054038">
    <property type="protein sequence ID" value="QKJ19707.1"/>
    <property type="molecule type" value="Genomic_DNA"/>
</dbReference>
<dbReference type="RefSeq" id="WP_172990144.1">
    <property type="nucleotide sequence ID" value="NZ_CP054038.1"/>
</dbReference>
<evidence type="ECO:0000313" key="2">
    <source>
        <dbReference type="EMBL" id="QKJ19707.1"/>
    </source>
</evidence>
<dbReference type="GO" id="GO:0016747">
    <property type="term" value="F:acyltransferase activity, transferring groups other than amino-acyl groups"/>
    <property type="evidence" value="ECO:0007669"/>
    <property type="project" value="InterPro"/>
</dbReference>
<sequence length="205" mass="22718">MAEPLTAERDRLRIVPANEASWDDLQAILTGPAHACQCERQRLGDHDWWHMPVSERAAILRSEAHCGDPRAEATIGLVAYLDDEPVAWCAVDRRGVYGRLRGSPVPWKGRDEDKDDPSVWAIACVIVRKGFRGRGFTYSLVAAAVEHARARGAASIEGYPMLTEGRQVIWDELNVGPLGPFLAAGFTEVSHPTKRRVVMRLPLAE</sequence>
<feature type="domain" description="N-acetyltransferase" evidence="1">
    <location>
        <begin position="12"/>
        <end position="204"/>
    </location>
</feature>
<name>A0A7D4UJL8_9MICO</name>
<reference evidence="2 3" key="1">
    <citation type="submission" date="2020-05" db="EMBL/GenBank/DDBJ databases">
        <title>Strain PA2F3 complete genome.</title>
        <authorList>
            <person name="Kim Y.-S."/>
            <person name="Kim S.-J."/>
            <person name="Jung H.-k."/>
            <person name="Kim S.-E."/>
            <person name="Kim K.-H."/>
        </authorList>
    </citation>
    <scope>NUCLEOTIDE SEQUENCE [LARGE SCALE GENOMIC DNA]</scope>
    <source>
        <strain evidence="2 3">PA2F3</strain>
    </source>
</reference>
<dbReference type="CDD" id="cd04301">
    <property type="entry name" value="NAT_SF"/>
    <property type="match status" value="1"/>
</dbReference>
<keyword evidence="2" id="KW-0808">Transferase</keyword>
<accession>A0A7D4UJL8</accession>
<evidence type="ECO:0000313" key="3">
    <source>
        <dbReference type="Proteomes" id="UP000502498"/>
    </source>
</evidence>
<proteinExistence type="predicted"/>
<organism evidence="2 3">
    <name type="scientific">Microbacterium hominis</name>
    <dbReference type="NCBI Taxonomy" id="162426"/>
    <lineage>
        <taxon>Bacteria</taxon>
        <taxon>Bacillati</taxon>
        <taxon>Actinomycetota</taxon>
        <taxon>Actinomycetes</taxon>
        <taxon>Micrococcales</taxon>
        <taxon>Microbacteriaceae</taxon>
        <taxon>Microbacterium</taxon>
    </lineage>
</organism>
<dbReference type="PROSITE" id="PS51186">
    <property type="entry name" value="GNAT"/>
    <property type="match status" value="1"/>
</dbReference>
<dbReference type="Pfam" id="PF00583">
    <property type="entry name" value="Acetyltransf_1"/>
    <property type="match status" value="1"/>
</dbReference>